<keyword evidence="2" id="KW-0472">Membrane</keyword>
<reference evidence="3 4" key="1">
    <citation type="submission" date="2019-11" db="EMBL/GenBank/DDBJ databases">
        <authorList>
            <person name="Holert J."/>
        </authorList>
    </citation>
    <scope>NUCLEOTIDE SEQUENCE [LARGE SCALE GENOMIC DNA]</scope>
    <source>
        <strain evidence="3">SB11_3</strain>
    </source>
</reference>
<feature type="transmembrane region" description="Helical" evidence="2">
    <location>
        <begin position="6"/>
        <end position="21"/>
    </location>
</feature>
<evidence type="ECO:0000256" key="2">
    <source>
        <dbReference type="SAM" id="Phobius"/>
    </source>
</evidence>
<dbReference type="AlphaFoldDB" id="A0A5S9QHD7"/>
<evidence type="ECO:0008006" key="5">
    <source>
        <dbReference type="Google" id="ProtNLM"/>
    </source>
</evidence>
<keyword evidence="2" id="KW-1133">Transmembrane helix</keyword>
<gene>
    <name evidence="3" type="ORF">OPDIPICF_02009</name>
</gene>
<proteinExistence type="predicted"/>
<feature type="transmembrane region" description="Helical" evidence="2">
    <location>
        <begin position="113"/>
        <end position="135"/>
    </location>
</feature>
<organism evidence="3 4">
    <name type="scientific">BD1-7 clade bacterium</name>
    <dbReference type="NCBI Taxonomy" id="2029982"/>
    <lineage>
        <taxon>Bacteria</taxon>
        <taxon>Pseudomonadati</taxon>
        <taxon>Pseudomonadota</taxon>
        <taxon>Gammaproteobacteria</taxon>
        <taxon>Cellvibrionales</taxon>
        <taxon>Spongiibacteraceae</taxon>
        <taxon>BD1-7 clade</taxon>
    </lineage>
</organism>
<keyword evidence="2" id="KW-0812">Transmembrane</keyword>
<evidence type="ECO:0000313" key="4">
    <source>
        <dbReference type="Proteomes" id="UP000441399"/>
    </source>
</evidence>
<dbReference type="EMBL" id="CACSIO010000023">
    <property type="protein sequence ID" value="CAA0117040.1"/>
    <property type="molecule type" value="Genomic_DNA"/>
</dbReference>
<feature type="compositionally biased region" description="Basic and acidic residues" evidence="1">
    <location>
        <begin position="337"/>
        <end position="353"/>
    </location>
</feature>
<feature type="region of interest" description="Disordered" evidence="1">
    <location>
        <begin position="336"/>
        <end position="374"/>
    </location>
</feature>
<dbReference type="Proteomes" id="UP000441399">
    <property type="component" value="Unassembled WGS sequence"/>
</dbReference>
<feature type="compositionally biased region" description="Polar residues" evidence="1">
    <location>
        <begin position="199"/>
        <end position="221"/>
    </location>
</feature>
<sequence>MEDILIPSLAVFVGIFAVRGLMKGFVHLLVRIISLGCAYGTTFLWRGDFYRWVAPKLPPDLPQIAVQMLLAMAMFFGVMFVVGQLLHLLLRLSGKAWPAIEEWRTNTSYAGRVSGMLFNSALGFFLALVLIWGYGIVAPSKNLPPLAGPDHRLIRLADTVASGAFMWGMEQMLAVDGKSSREPSEQQSSVPTLDAVSALSGSRAANSSTGNPDSPASGTAYIQSADEPDKILYVDERERLAQSLPRIHSLDDEALNQIIATQVSELPSVNIIQSVPLPDSSSRTPAGPEGEVNMQDYLNKEAMGLLDDPNKMREALSKLLPPDQAGRMSELMSRYLQDPDNRRKAEQKMKELIGDPQKLQEALNSDSARRLLGR</sequence>
<dbReference type="OrthoDB" id="9778595at2"/>
<feature type="transmembrane region" description="Helical" evidence="2">
    <location>
        <begin position="65"/>
        <end position="92"/>
    </location>
</feature>
<accession>A0A5S9QHD7</accession>
<protein>
    <recommendedName>
        <fullName evidence="5">Colicin V production protein</fullName>
    </recommendedName>
</protein>
<feature type="region of interest" description="Disordered" evidence="1">
    <location>
        <begin position="176"/>
        <end position="221"/>
    </location>
</feature>
<keyword evidence="4" id="KW-1185">Reference proteome</keyword>
<evidence type="ECO:0000256" key="1">
    <source>
        <dbReference type="SAM" id="MobiDB-lite"/>
    </source>
</evidence>
<name>A0A5S9QHD7_9GAMM</name>
<evidence type="ECO:0000313" key="3">
    <source>
        <dbReference type="EMBL" id="CAA0117040.1"/>
    </source>
</evidence>
<feature type="transmembrane region" description="Helical" evidence="2">
    <location>
        <begin position="28"/>
        <end position="45"/>
    </location>
</feature>